<dbReference type="InterPro" id="IPR029044">
    <property type="entry name" value="Nucleotide-diphossugar_trans"/>
</dbReference>
<sequence>MKEDNLLTASKPNILLGSPVRQSPKVLNEFLSAVSNLRKDQFNLDVFFLENNEDTNSTNLLIEFQEQNNNVRIEHAEVTDVYARNDHTHYWNEQLIWKVADYKNQIIDIAIKENYDYLFLVDSDLILHPDTIDWLLKADKDIISEIFWTKWQPEAHAQPQVWVSNEYTQFEQQRGEYLTEEEKSARYMHFLTKLRIPGVYEVGGLGACTLISRKALLAGVNFKQIKNLSFWGEDRHFCIRAGALGLSMHVDTHVPPLHLYRESDLEQVEAYKKSWETPSSQIEVITKGKPKLTLSMVVKNESSRYLKQALESHRKFIDEAVIIDDGSTDDSVAVCLEVLKDIPVRMVKNEESKFGNEVELRKQQWEETISMNPDWILNLDADEIFEDKFAEEVHKLLEQDEFDLYSFRLYDFWNLTHYREDEYWKAHLYYRPFLLRYRKEFDYTWKETPQHCGRYPQNIFNLPNSISQLRLKHLGWANEQERLQKFERYKTLDPGAKYGDIRQYTSILDENPNLIEWQE</sequence>
<protein>
    <submittedName>
        <fullName evidence="2">Glycosyl transferase</fullName>
    </submittedName>
</protein>
<dbReference type="PANTHER" id="PTHR43630:SF2">
    <property type="entry name" value="GLYCOSYLTRANSFERASE"/>
    <property type="match status" value="1"/>
</dbReference>
<dbReference type="AlphaFoldDB" id="A0A0M0LN67"/>
<proteinExistence type="predicted"/>
<reference evidence="3" key="1">
    <citation type="submission" date="2015-08" db="EMBL/GenBank/DDBJ databases">
        <title>Fjat-10028 dsm 16317.</title>
        <authorList>
            <person name="Liu B."/>
            <person name="Wang J."/>
            <person name="Zhu Y."/>
            <person name="Liu G."/>
            <person name="Chen Q."/>
            <person name="Chen Z."/>
            <person name="Lan J."/>
            <person name="Che J."/>
            <person name="Ge C."/>
            <person name="Shi H."/>
            <person name="Pan Z."/>
            <person name="Liu X."/>
        </authorList>
    </citation>
    <scope>NUCLEOTIDE SEQUENCE [LARGE SCALE GENOMIC DNA]</scope>
    <source>
        <strain evidence="3">DSM 16317</strain>
    </source>
</reference>
<dbReference type="InterPro" id="IPR001173">
    <property type="entry name" value="Glyco_trans_2-like"/>
</dbReference>
<dbReference type="GO" id="GO:0016740">
    <property type="term" value="F:transferase activity"/>
    <property type="evidence" value="ECO:0007669"/>
    <property type="project" value="UniProtKB-KW"/>
</dbReference>
<dbReference type="Proteomes" id="UP000036867">
    <property type="component" value="Unassembled WGS sequence"/>
</dbReference>
<evidence type="ECO:0000259" key="1">
    <source>
        <dbReference type="Pfam" id="PF00535"/>
    </source>
</evidence>
<gene>
    <name evidence="2" type="ORF">AMD00_08125</name>
</gene>
<dbReference type="OrthoDB" id="396512at2"/>
<name>A0A0M0LN67_9BACL</name>
<dbReference type="STRING" id="263475.AMD00_08125"/>
<dbReference type="PANTHER" id="PTHR43630">
    <property type="entry name" value="POLY-BETA-1,6-N-ACETYL-D-GLUCOSAMINE SYNTHASE"/>
    <property type="match status" value="1"/>
</dbReference>
<keyword evidence="3" id="KW-1185">Reference proteome</keyword>
<organism evidence="2 3">
    <name type="scientific">Viridibacillus arvi</name>
    <dbReference type="NCBI Taxonomy" id="263475"/>
    <lineage>
        <taxon>Bacteria</taxon>
        <taxon>Bacillati</taxon>
        <taxon>Bacillota</taxon>
        <taxon>Bacilli</taxon>
        <taxon>Bacillales</taxon>
        <taxon>Caryophanaceae</taxon>
        <taxon>Viridibacillus</taxon>
    </lineage>
</organism>
<evidence type="ECO:0000313" key="3">
    <source>
        <dbReference type="Proteomes" id="UP000036867"/>
    </source>
</evidence>
<dbReference type="PATRIC" id="fig|263475.3.peg.2081"/>
<keyword evidence="2" id="KW-0808">Transferase</keyword>
<dbReference type="Pfam" id="PF00535">
    <property type="entry name" value="Glycos_transf_2"/>
    <property type="match status" value="1"/>
</dbReference>
<dbReference type="Gene3D" id="3.90.550.10">
    <property type="entry name" value="Spore Coat Polysaccharide Biosynthesis Protein SpsA, Chain A"/>
    <property type="match status" value="2"/>
</dbReference>
<accession>A0A0M0LN67</accession>
<dbReference type="SUPFAM" id="SSF53448">
    <property type="entry name" value="Nucleotide-diphospho-sugar transferases"/>
    <property type="match status" value="2"/>
</dbReference>
<evidence type="ECO:0000313" key="2">
    <source>
        <dbReference type="EMBL" id="KOO52352.1"/>
    </source>
</evidence>
<comment type="caution">
    <text evidence="2">The sequence shown here is derived from an EMBL/GenBank/DDBJ whole genome shotgun (WGS) entry which is preliminary data.</text>
</comment>
<feature type="domain" description="Glycosyltransferase 2-like" evidence="1">
    <location>
        <begin position="296"/>
        <end position="437"/>
    </location>
</feature>
<dbReference type="EMBL" id="LILB01000001">
    <property type="protein sequence ID" value="KOO52352.1"/>
    <property type="molecule type" value="Genomic_DNA"/>
</dbReference>